<comment type="caution">
    <text evidence="3">The sequence shown here is derived from an EMBL/GenBank/DDBJ whole genome shotgun (WGS) entry which is preliminary data.</text>
</comment>
<dbReference type="EMBL" id="JAVREL010000022">
    <property type="protein sequence ID" value="MDT0346599.1"/>
    <property type="molecule type" value="Genomic_DNA"/>
</dbReference>
<proteinExistence type="predicted"/>
<sequence length="778" mass="82551">MSESSPSPRAAFPLTAWLRRLSVPRLRDVLVARPDVARAPGPRHLDDLAERLGERQSVARALSRLPLRCFQAAEAIAALTALGDGVPRERLGGLLGHAGPGLDAALAELTRYALVWPDEAGLLHTCEPLRRNWQAPLGLGRGLADLLSEKTSDELLSILAHLDQPAQDGRHRRLAVLLRHHRDPDRVAALAASAPAAARELLDRYSREVPAERPPSSRPGLRWALDRGLLVRARFGYGPPQMPAEVALALRGPGWRAPFTPVPPVPATAPAAAEAVDREAAAAAYSFAGVAAAVLAACAAVPPGRLKGGGVGARELTRLGRTAGCEEEAARLVLGCAHAAGLLVRDGERFVVTAAYDDWTEQDPAPRTAALLRAWWTLPDTPSRGRDREGRVLPALGEGPPRNDRLAARRALLAAAAKLPAGQGVRRPEDLAAVVAWHRPMAAELDEDSPPFGTLLREAGRLGVLARGALSPLGAALRTGDAAVLEEAARRLLPAATERARIGGDLTAVVTGAPSARLERLLDAVAERESRGTASVWRFTAESIRRALDAGRTADAIRTGLAGVTDGPLPQPLTYLISDAARTHGRLKVVATPCVIHATEPALLTEVLHHRRLAGLGLRRLAPTVLVGRIPVGETLSALRAEGYAPVAAAADGTVRVERQERSRARPLPAPRRPAAGGGSPPDLERLAARLAADSTESERILAEKAGKLPLPQIRLLAGAIDGGGRVAIEYLGAGGERRPRTIRDIELDAPDLYAWCEQTGHREDFLISRIVGVRPCG</sequence>
<dbReference type="RefSeq" id="WP_311707726.1">
    <property type="nucleotide sequence ID" value="NZ_JAVREL010000022.1"/>
</dbReference>
<dbReference type="Pfam" id="PF13625">
    <property type="entry name" value="Helicase_C_3"/>
    <property type="match status" value="1"/>
</dbReference>
<keyword evidence="3" id="KW-0347">Helicase</keyword>
<keyword evidence="3" id="KW-0547">Nucleotide-binding</keyword>
<dbReference type="GO" id="GO:0004386">
    <property type="term" value="F:helicase activity"/>
    <property type="evidence" value="ECO:0007669"/>
    <property type="project" value="UniProtKB-KW"/>
</dbReference>
<organism evidence="3 4">
    <name type="scientific">Streptomyces litchfieldiae</name>
    <dbReference type="NCBI Taxonomy" id="3075543"/>
    <lineage>
        <taxon>Bacteria</taxon>
        <taxon>Bacillati</taxon>
        <taxon>Actinomycetota</taxon>
        <taxon>Actinomycetes</taxon>
        <taxon>Kitasatosporales</taxon>
        <taxon>Streptomycetaceae</taxon>
        <taxon>Streptomyces</taxon>
    </lineage>
</organism>
<protein>
    <submittedName>
        <fullName evidence="3">Helicase-associated domain-containing protein</fullName>
    </submittedName>
</protein>
<dbReference type="InterPro" id="IPR032830">
    <property type="entry name" value="XPB/Ssl2_N"/>
</dbReference>
<keyword evidence="3" id="KW-0067">ATP-binding</keyword>
<evidence type="ECO:0000313" key="4">
    <source>
        <dbReference type="Proteomes" id="UP001183246"/>
    </source>
</evidence>
<evidence type="ECO:0000256" key="1">
    <source>
        <dbReference type="SAM" id="MobiDB-lite"/>
    </source>
</evidence>
<feature type="region of interest" description="Disordered" evidence="1">
    <location>
        <begin position="656"/>
        <end position="684"/>
    </location>
</feature>
<keyword evidence="4" id="KW-1185">Reference proteome</keyword>
<dbReference type="Proteomes" id="UP001183246">
    <property type="component" value="Unassembled WGS sequence"/>
</dbReference>
<name>A0ABU2N1H1_9ACTN</name>
<evidence type="ECO:0000313" key="3">
    <source>
        <dbReference type="EMBL" id="MDT0346599.1"/>
    </source>
</evidence>
<evidence type="ECO:0000259" key="2">
    <source>
        <dbReference type="Pfam" id="PF13625"/>
    </source>
</evidence>
<keyword evidence="3" id="KW-0378">Hydrolase</keyword>
<feature type="domain" description="Helicase XPB/Ssl2 N-terminal" evidence="2">
    <location>
        <begin position="504"/>
        <end position="622"/>
    </location>
</feature>
<accession>A0ABU2N1H1</accession>
<reference evidence="4" key="1">
    <citation type="submission" date="2023-07" db="EMBL/GenBank/DDBJ databases">
        <title>30 novel species of actinomycetes from the DSMZ collection.</title>
        <authorList>
            <person name="Nouioui I."/>
        </authorList>
    </citation>
    <scope>NUCLEOTIDE SEQUENCE [LARGE SCALE GENOMIC DNA]</scope>
    <source>
        <strain evidence="4">DSM 44938</strain>
    </source>
</reference>
<gene>
    <name evidence="3" type="ORF">RM590_29035</name>
</gene>